<dbReference type="CDD" id="cd17933">
    <property type="entry name" value="DEXSc_RecD-like"/>
    <property type="match status" value="1"/>
</dbReference>
<comment type="caution">
    <text evidence="3">The sequence shown here is derived from an EMBL/GenBank/DDBJ whole genome shotgun (WGS) entry which is preliminary data.</text>
</comment>
<protein>
    <submittedName>
        <fullName evidence="3">Conjugative relaxase-like TrwC/TraI family protein</fullName>
    </submittedName>
</protein>
<sequence length="1071" mass="114693">MRSASGAANYYGKDDFASADYYAGKDAGEVSIWAGAGAEAVGLTGDVGKADLERTLNGELPSGEKVGQVENRRAGIDLTFSAPKSVSLTAYVAGDKRILGKDGAHMAAVRQTMAWVEKNLTQGRKDIDGRKVPIASGNLTYGLFQHDTSRALDPQAHIHAVIANMTRMPDGKWQALHADKIWAGNTVIGSIYHAYLRSEMEKLGYKIEATGKHGTFEIAGVPKDVIDAFSQRRADILATAEGLGLKSAQGLRSVTARTRDPKLNVEDRAGLQRDWQDKAAGLGFDGKQILRDAEREVAGQSHVVSGPLDRGYQMISEAVQSARALVGHLLATPDPLVDRAVARIVVSPAAARAQFAVASAVRIHAQREAAFDTDRLGKTALDLHLKGVTIEHIENRITQLVGKGLLIPGQVRDHETTYTAVTTREGLVTEERILGEMERGRGTASAIVAAADAPDRLQAASPHELNPGQLAAATMIVASEDRIVVVQGVAGAGKSTMLQAVARVAEAEGRKVLGLAFQNKMVADLKEGAGIEAQTIASFIWANERFLVEPDSAAARLRRDELKNTIIAVDETSMVSSADMLKLVRITETLGIDRLALVGDRQQLSSIDAGKAFAMLQAGGAATARMDMNIRQRTDTLRTVAALANVGKASQALRVLGDRVIETKGEDPAAHAAERWLNLSPAEREATAVFASGRVARQTINADIQAGLRKEGALTGSGETVSVYESVNATREELRYAHTYKQGQTLHVTGNVPEVSLRRGTFQVTRTFANGKIEIEGNGRRHRFEPAKIDPRITIERLQLSTKTDITLHEGERIRWTANDKARGMLNSALARVLGTKDGHITVELANKDVVTLAPGDPMLARLDLAYSLNMHMAQGITTDKAITVMASYEQNLSNQRLFNVGVTRVRDDLTVVVDDSKKLMARLDRNAGNKTSALETLGRLDIDGPGARTTPTTSQPRGAAAQSRQGDSAASAIVGAREPIDLSDLPPMPAFSREDAARYASDDGLRGLSAGDDLTGVRWPLPGNEAVPLARGDALDPLLPGAGKPEADPPMPARGEQLLPVPEKNLGLEL</sequence>
<dbReference type="InterPro" id="IPR050534">
    <property type="entry name" value="Coronavir_polyprotein_1ab"/>
</dbReference>
<evidence type="ECO:0000313" key="3">
    <source>
        <dbReference type="EMBL" id="MBB3879840.1"/>
    </source>
</evidence>
<dbReference type="EMBL" id="JACIDH010000009">
    <property type="protein sequence ID" value="MBB3879840.1"/>
    <property type="molecule type" value="Genomic_DNA"/>
</dbReference>
<proteinExistence type="predicted"/>
<dbReference type="Gene3D" id="3.40.50.300">
    <property type="entry name" value="P-loop containing nucleotide triphosphate hydrolases"/>
    <property type="match status" value="2"/>
</dbReference>
<dbReference type="InterPro" id="IPR014862">
    <property type="entry name" value="TrwC"/>
</dbReference>
<dbReference type="NCBIfam" id="TIGR02686">
    <property type="entry name" value="relax_trwC"/>
    <property type="match status" value="1"/>
</dbReference>
<dbReference type="Proteomes" id="UP000538670">
    <property type="component" value="Unassembled WGS sequence"/>
</dbReference>
<feature type="region of interest" description="Disordered" evidence="1">
    <location>
        <begin position="941"/>
        <end position="972"/>
    </location>
</feature>
<dbReference type="SUPFAM" id="SSF55464">
    <property type="entry name" value="Origin of replication-binding domain, RBD-like"/>
    <property type="match status" value="1"/>
</dbReference>
<feature type="domain" description="TrwC relaxase" evidence="2">
    <location>
        <begin position="5"/>
        <end position="280"/>
    </location>
</feature>
<dbReference type="InterPro" id="IPR027417">
    <property type="entry name" value="P-loop_NTPase"/>
</dbReference>
<organism evidence="3 4">
    <name type="scientific">Sphingomonas pseudosanguinis</name>
    <dbReference type="NCBI Taxonomy" id="413712"/>
    <lineage>
        <taxon>Bacteria</taxon>
        <taxon>Pseudomonadati</taxon>
        <taxon>Pseudomonadota</taxon>
        <taxon>Alphaproteobacteria</taxon>
        <taxon>Sphingomonadales</taxon>
        <taxon>Sphingomonadaceae</taxon>
        <taxon>Sphingomonas</taxon>
    </lineage>
</organism>
<dbReference type="InterPro" id="IPR014059">
    <property type="entry name" value="TraI/TrwC_relax"/>
</dbReference>
<evidence type="ECO:0000313" key="4">
    <source>
        <dbReference type="Proteomes" id="UP000538670"/>
    </source>
</evidence>
<feature type="region of interest" description="Disordered" evidence="1">
    <location>
        <begin position="1033"/>
        <end position="1071"/>
    </location>
</feature>
<evidence type="ECO:0000256" key="1">
    <source>
        <dbReference type="SAM" id="MobiDB-lite"/>
    </source>
</evidence>
<dbReference type="Pfam" id="PF08751">
    <property type="entry name" value="TrwC"/>
    <property type="match status" value="1"/>
</dbReference>
<gene>
    <name evidence="3" type="ORF">GGR48_002274</name>
</gene>
<dbReference type="NCBIfam" id="NF041492">
    <property type="entry name" value="MobF"/>
    <property type="match status" value="1"/>
</dbReference>
<dbReference type="SUPFAM" id="SSF52540">
    <property type="entry name" value="P-loop containing nucleoside triphosphate hydrolases"/>
    <property type="match status" value="2"/>
</dbReference>
<dbReference type="AlphaFoldDB" id="A0A7W6F3X8"/>
<evidence type="ECO:0000259" key="2">
    <source>
        <dbReference type="Pfam" id="PF08751"/>
    </source>
</evidence>
<dbReference type="PANTHER" id="PTHR43788">
    <property type="entry name" value="DNA2/NAM7 HELICASE FAMILY MEMBER"/>
    <property type="match status" value="1"/>
</dbReference>
<reference evidence="3 4" key="1">
    <citation type="submission" date="2020-08" db="EMBL/GenBank/DDBJ databases">
        <title>Genomic Encyclopedia of Type Strains, Phase IV (KMG-IV): sequencing the most valuable type-strain genomes for metagenomic binning, comparative biology and taxonomic classification.</title>
        <authorList>
            <person name="Goeker M."/>
        </authorList>
    </citation>
    <scope>NUCLEOTIDE SEQUENCE [LARGE SCALE GENOMIC DNA]</scope>
    <source>
        <strain evidence="3 4">DSM 19512</strain>
    </source>
</reference>
<keyword evidence="4" id="KW-1185">Reference proteome</keyword>
<dbReference type="Pfam" id="PF13604">
    <property type="entry name" value="AAA_30"/>
    <property type="match status" value="1"/>
</dbReference>
<name>A0A7W6F3X8_9SPHN</name>
<feature type="compositionally biased region" description="Polar residues" evidence="1">
    <location>
        <begin position="950"/>
        <end position="969"/>
    </location>
</feature>
<accession>A0A7W6F3X8</accession>